<dbReference type="Gene3D" id="1.10.287.130">
    <property type="match status" value="1"/>
</dbReference>
<sequence length="711" mass="76002">MGQSGLILPAVSGHASDPLFFGSGQDWRDLLKVTPQWSIPLQNAVRAMLATPGPGFVIWGDEHRLLCNEAYLALFDSGTVPLPGASFRFGQDPGPDAAALARAYGGQTVLLPEVALATLPGAAPRYVMVALAPIMAADGAVLGVLGSCLECTARSLREQRMALLLDLAQLLTFDPPDMALQAVAPRLGTLLGAGRIGLGRMLEDGRQVEITQDWTLGSMPSLAGRQDLASFGDHLRTAPDGFVLAVHDTGSDTPGMPGATLTVALGSTEDLRTILFLHSEAPRSWSGGDIALAQDVGRQLRNAEERQAEEAALRTRMAHRTAELERAEDALRQAQKMEAIGQLTGGIAHDFNNLLQGISGSLDLIQTRIAQGRLAAVGPFLKSASASASRATALTHRLLAFARRQPIDPRPVQPNELIASLRSLLRRSCGEAIRLELALEDGLWNTLCDSNQLENALLNLAINARDAMPDGGTLTIATSSTRHEGGIPSLRDLEPGDYVCIRVIDSGCGMPPEVVERAFEPFFTTKPLGQGTGLGLSMIYGFTRQSKGTVRILSRPGEGTMVELYLPRHDRMPVEPPAASSLSGPPPTSGGEVVLVVEDDPVVRQLVVEVLSEHGYAVLQAEDGHSGQRLIEKLSRIDLLVTDIGLPGPDGRQLAEMLRQRQPDVRVLFMTGYAEAAARGEGFLAPGMEMVVKPFAMDDLTIRVHALLENP</sequence>
<evidence type="ECO:0000256" key="3">
    <source>
        <dbReference type="ARBA" id="ARBA00022553"/>
    </source>
</evidence>
<dbReference type="SMART" id="SM00448">
    <property type="entry name" value="REC"/>
    <property type="match status" value="1"/>
</dbReference>
<protein>
    <recommendedName>
        <fullName evidence="2">histidine kinase</fullName>
        <ecNumber evidence="2">2.7.13.3</ecNumber>
    </recommendedName>
</protein>
<dbReference type="InterPro" id="IPR036890">
    <property type="entry name" value="HATPase_C_sf"/>
</dbReference>
<evidence type="ECO:0000256" key="2">
    <source>
        <dbReference type="ARBA" id="ARBA00012438"/>
    </source>
</evidence>
<dbReference type="PRINTS" id="PR00344">
    <property type="entry name" value="BCTRLSENSOR"/>
</dbReference>
<keyword evidence="3 4" id="KW-0597">Phosphoprotein</keyword>
<keyword evidence="8" id="KW-1185">Reference proteome</keyword>
<dbReference type="SUPFAM" id="SSF55874">
    <property type="entry name" value="ATPase domain of HSP90 chaperone/DNA topoisomerase II/histidine kinase"/>
    <property type="match status" value="1"/>
</dbReference>
<accession>A0A5B2TEH8</accession>
<dbReference type="InterPro" id="IPR003594">
    <property type="entry name" value="HATPase_dom"/>
</dbReference>
<evidence type="ECO:0000256" key="4">
    <source>
        <dbReference type="PROSITE-ProRule" id="PRU00169"/>
    </source>
</evidence>
<dbReference type="InterPro" id="IPR001789">
    <property type="entry name" value="Sig_transdc_resp-reg_receiver"/>
</dbReference>
<dbReference type="InterPro" id="IPR011006">
    <property type="entry name" value="CheY-like_superfamily"/>
</dbReference>
<dbReference type="EMBL" id="VUKA01000009">
    <property type="protein sequence ID" value="KAA2212288.1"/>
    <property type="molecule type" value="Genomic_DNA"/>
</dbReference>
<dbReference type="PROSITE" id="PS50109">
    <property type="entry name" value="HIS_KIN"/>
    <property type="match status" value="1"/>
</dbReference>
<gene>
    <name evidence="7" type="ORF">F0Q34_15820</name>
</gene>
<dbReference type="PANTHER" id="PTHR43065:SF42">
    <property type="entry name" value="TWO-COMPONENT SENSOR PPRA"/>
    <property type="match status" value="1"/>
</dbReference>
<dbReference type="InterPro" id="IPR005467">
    <property type="entry name" value="His_kinase_dom"/>
</dbReference>
<organism evidence="7 8">
    <name type="scientific">Teichococcus oryzae</name>
    <dbReference type="NCBI Taxonomy" id="1608942"/>
    <lineage>
        <taxon>Bacteria</taxon>
        <taxon>Pseudomonadati</taxon>
        <taxon>Pseudomonadota</taxon>
        <taxon>Alphaproteobacteria</taxon>
        <taxon>Acetobacterales</taxon>
        <taxon>Roseomonadaceae</taxon>
        <taxon>Roseomonas</taxon>
    </lineage>
</organism>
<dbReference type="Gene3D" id="3.40.50.2300">
    <property type="match status" value="1"/>
</dbReference>
<dbReference type="Pfam" id="PF02518">
    <property type="entry name" value="HATPase_c"/>
    <property type="match status" value="1"/>
</dbReference>
<evidence type="ECO:0000256" key="1">
    <source>
        <dbReference type="ARBA" id="ARBA00000085"/>
    </source>
</evidence>
<dbReference type="PANTHER" id="PTHR43065">
    <property type="entry name" value="SENSOR HISTIDINE KINASE"/>
    <property type="match status" value="1"/>
</dbReference>
<dbReference type="SMART" id="SM00387">
    <property type="entry name" value="HATPase_c"/>
    <property type="match status" value="1"/>
</dbReference>
<feature type="domain" description="Response regulatory" evidence="6">
    <location>
        <begin position="593"/>
        <end position="708"/>
    </location>
</feature>
<evidence type="ECO:0000313" key="7">
    <source>
        <dbReference type="EMBL" id="KAA2212288.1"/>
    </source>
</evidence>
<proteinExistence type="predicted"/>
<dbReference type="Proteomes" id="UP000322110">
    <property type="component" value="Unassembled WGS sequence"/>
</dbReference>
<dbReference type="PROSITE" id="PS50110">
    <property type="entry name" value="RESPONSE_REGULATORY"/>
    <property type="match status" value="1"/>
</dbReference>
<comment type="caution">
    <text evidence="7">The sequence shown here is derived from an EMBL/GenBank/DDBJ whole genome shotgun (WGS) entry which is preliminary data.</text>
</comment>
<dbReference type="Pfam" id="PF00072">
    <property type="entry name" value="Response_reg"/>
    <property type="match status" value="1"/>
</dbReference>
<feature type="modified residue" description="4-aspartylphosphate" evidence="4">
    <location>
        <position position="643"/>
    </location>
</feature>
<name>A0A5B2TEH8_9PROT</name>
<dbReference type="Gene3D" id="3.30.450.20">
    <property type="entry name" value="PAS domain"/>
    <property type="match status" value="1"/>
</dbReference>
<dbReference type="SUPFAM" id="SSF47384">
    <property type="entry name" value="Homodimeric domain of signal transducing histidine kinase"/>
    <property type="match status" value="1"/>
</dbReference>
<dbReference type="OrthoDB" id="9796100at2"/>
<dbReference type="GO" id="GO:0000155">
    <property type="term" value="F:phosphorelay sensor kinase activity"/>
    <property type="evidence" value="ECO:0007669"/>
    <property type="project" value="InterPro"/>
</dbReference>
<dbReference type="Gene3D" id="3.30.565.10">
    <property type="entry name" value="Histidine kinase-like ATPase, C-terminal domain"/>
    <property type="match status" value="1"/>
</dbReference>
<dbReference type="EC" id="2.7.13.3" evidence="2"/>
<evidence type="ECO:0000313" key="8">
    <source>
        <dbReference type="Proteomes" id="UP000322110"/>
    </source>
</evidence>
<evidence type="ECO:0000259" key="5">
    <source>
        <dbReference type="PROSITE" id="PS50109"/>
    </source>
</evidence>
<dbReference type="AlphaFoldDB" id="A0A5B2TEH8"/>
<reference evidence="7 8" key="1">
    <citation type="journal article" date="2015" name="Int. J. Syst. Evol. Microbiol.">
        <title>Roseomonas oryzae sp. nov., isolated from paddy rhizosphere soil.</title>
        <authorList>
            <person name="Ramaprasad E.V."/>
            <person name="Sasikala Ch."/>
            <person name="Ramana Ch.V."/>
        </authorList>
    </citation>
    <scope>NUCLEOTIDE SEQUENCE [LARGE SCALE GENOMIC DNA]</scope>
    <source>
        <strain evidence="7 8">KCTC 42542</strain>
    </source>
</reference>
<dbReference type="SUPFAM" id="SSF52172">
    <property type="entry name" value="CheY-like"/>
    <property type="match status" value="1"/>
</dbReference>
<dbReference type="InterPro" id="IPR036097">
    <property type="entry name" value="HisK_dim/P_sf"/>
</dbReference>
<comment type="catalytic activity">
    <reaction evidence="1">
        <text>ATP + protein L-histidine = ADP + protein N-phospho-L-histidine.</text>
        <dbReference type="EC" id="2.7.13.3"/>
    </reaction>
</comment>
<evidence type="ECO:0000259" key="6">
    <source>
        <dbReference type="PROSITE" id="PS50110"/>
    </source>
</evidence>
<dbReference type="SMART" id="SM00388">
    <property type="entry name" value="HisKA"/>
    <property type="match status" value="1"/>
</dbReference>
<dbReference type="InterPro" id="IPR003661">
    <property type="entry name" value="HisK_dim/P_dom"/>
</dbReference>
<feature type="domain" description="Histidine kinase" evidence="5">
    <location>
        <begin position="346"/>
        <end position="570"/>
    </location>
</feature>
<dbReference type="InterPro" id="IPR004358">
    <property type="entry name" value="Sig_transdc_His_kin-like_C"/>
</dbReference>
<dbReference type="SUPFAM" id="SSF55781">
    <property type="entry name" value="GAF domain-like"/>
    <property type="match status" value="1"/>
</dbReference>